<dbReference type="Proteomes" id="UP001371299">
    <property type="component" value="Unassembled WGS sequence"/>
</dbReference>
<dbReference type="PANTHER" id="PTHR34980">
    <property type="entry name" value="INNER MEMBRANE PROTEIN-RELATED-RELATED"/>
    <property type="match status" value="1"/>
</dbReference>
<dbReference type="AlphaFoldDB" id="A0A9X3LYV5"/>
<dbReference type="PANTHER" id="PTHR34980:SF2">
    <property type="entry name" value="INNER MEMBRANE PROTEIN YHAH-RELATED"/>
    <property type="match status" value="1"/>
</dbReference>
<evidence type="ECO:0000313" key="5">
    <source>
        <dbReference type="Proteomes" id="UP001371299"/>
    </source>
</evidence>
<dbReference type="Pfam" id="PF05656">
    <property type="entry name" value="DUF805"/>
    <property type="match status" value="1"/>
</dbReference>
<comment type="caution">
    <text evidence="2">The sequence shown here is derived from an EMBL/GenBank/DDBJ whole genome shotgun (WGS) entry which is preliminary data.</text>
</comment>
<reference evidence="3 5" key="2">
    <citation type="submission" date="2024-01" db="EMBL/GenBank/DDBJ databases">
        <title>Description of two novel Corynebacterium species isolated from human nasal passages and skin.</title>
        <authorList>
            <person name="Popowitch E."/>
            <person name="Tran T.H."/>
            <person name="Escapa I.F."/>
            <person name="Bhatt E."/>
            <person name="Sozat A.K."/>
            <person name="Roberts A.Q."/>
            <person name="Segre J.A."/>
            <person name="Kong H."/>
            <person name="Conlan S."/>
            <person name="Lemon K.P."/>
            <person name="Kelly M.S."/>
        </authorList>
    </citation>
    <scope>NUCLEOTIDE SEQUENCE [LARGE SCALE GENOMIC DNA]</scope>
    <source>
        <strain evidence="3 5">KPL2619</strain>
    </source>
</reference>
<evidence type="ECO:0000313" key="4">
    <source>
        <dbReference type="Proteomes" id="UP001146439"/>
    </source>
</evidence>
<feature type="transmembrane region" description="Helical" evidence="1">
    <location>
        <begin position="42"/>
        <end position="60"/>
    </location>
</feature>
<dbReference type="EMBL" id="JBBMGJ010000030">
    <property type="protein sequence ID" value="MEK0146535.1"/>
    <property type="molecule type" value="Genomic_DNA"/>
</dbReference>
<dbReference type="InterPro" id="IPR008523">
    <property type="entry name" value="DUF805"/>
</dbReference>
<dbReference type="Proteomes" id="UP001146439">
    <property type="component" value="Unassembled WGS sequence"/>
</dbReference>
<evidence type="ECO:0000313" key="2">
    <source>
        <dbReference type="EMBL" id="MCZ9296637.1"/>
    </source>
</evidence>
<dbReference type="RefSeq" id="WP_238801104.1">
    <property type="nucleotide sequence ID" value="NZ_JAKMUZ010000016.1"/>
</dbReference>
<name>A0A9X3LYV5_9CORY</name>
<feature type="transmembrane region" description="Helical" evidence="1">
    <location>
        <begin position="93"/>
        <end position="116"/>
    </location>
</feature>
<organism evidence="2 4">
    <name type="scientific">Corynebacterium yonathiae</name>
    <dbReference type="NCBI Taxonomy" id="2913504"/>
    <lineage>
        <taxon>Bacteria</taxon>
        <taxon>Bacillati</taxon>
        <taxon>Actinomycetota</taxon>
        <taxon>Actinomycetes</taxon>
        <taxon>Mycobacteriales</taxon>
        <taxon>Corynebacteriaceae</taxon>
        <taxon>Corynebacterium</taxon>
    </lineage>
</organism>
<gene>
    <name evidence="2" type="ORF">L8V22_08725</name>
    <name evidence="3" type="ORF">WMQ01_10760</name>
</gene>
<evidence type="ECO:0000313" key="3">
    <source>
        <dbReference type="EMBL" id="MEK0146535.1"/>
    </source>
</evidence>
<accession>A0A9X3LYV5</accession>
<keyword evidence="1" id="KW-0472">Membrane</keyword>
<reference evidence="2" key="1">
    <citation type="submission" date="2022-02" db="EMBL/GenBank/DDBJ databases">
        <title>Corynebacterium sp. from urogenital microbiome.</title>
        <authorList>
            <person name="Cappelli E.A."/>
            <person name="Ribeiro T.G."/>
            <person name="Peixe L."/>
        </authorList>
    </citation>
    <scope>NUCLEOTIDE SEQUENCE</scope>
    <source>
        <strain evidence="2">C21Ua_68</strain>
    </source>
</reference>
<keyword evidence="1" id="KW-0812">Transmembrane</keyword>
<keyword evidence="1" id="KW-1133">Transmembrane helix</keyword>
<dbReference type="EMBL" id="JAKMUZ010000016">
    <property type="protein sequence ID" value="MCZ9296637.1"/>
    <property type="molecule type" value="Genomic_DNA"/>
</dbReference>
<sequence length="124" mass="13913">MTYESTGFFTRDALYGASPAQAVGRFFVRYFNFLGRASVSEFWWVFGFLVLISVPISAIDQHYGVNIKLVVKGFLAMPVVSLIFRRLHDSGRTGFLCLIGFIPVFGGLALLFMMCLPTRERGTL</sequence>
<evidence type="ECO:0000256" key="1">
    <source>
        <dbReference type="SAM" id="Phobius"/>
    </source>
</evidence>
<dbReference type="GO" id="GO:0005886">
    <property type="term" value="C:plasma membrane"/>
    <property type="evidence" value="ECO:0007669"/>
    <property type="project" value="TreeGrafter"/>
</dbReference>
<keyword evidence="5" id="KW-1185">Reference proteome</keyword>
<protein>
    <submittedName>
        <fullName evidence="2">DUF805 domain-containing protein</fullName>
    </submittedName>
</protein>
<proteinExistence type="predicted"/>